<name>A0A0B1RW27_OESDE</name>
<reference evidence="2 3" key="1">
    <citation type="submission" date="2014-03" db="EMBL/GenBank/DDBJ databases">
        <title>Draft genome of the hookworm Oesophagostomum dentatum.</title>
        <authorList>
            <person name="Mitreva M."/>
        </authorList>
    </citation>
    <scope>NUCLEOTIDE SEQUENCE [LARGE SCALE GENOMIC DNA]</scope>
    <source>
        <strain evidence="2 3">OD-Hann</strain>
    </source>
</reference>
<evidence type="ECO:0000313" key="2">
    <source>
        <dbReference type="EMBL" id="KHJ75382.1"/>
    </source>
</evidence>
<dbReference type="EMBL" id="KN612800">
    <property type="protein sequence ID" value="KHJ75382.1"/>
    <property type="molecule type" value="Genomic_DNA"/>
</dbReference>
<dbReference type="AlphaFoldDB" id="A0A0B1RW27"/>
<gene>
    <name evidence="2" type="ORF">OESDEN_25002</name>
</gene>
<evidence type="ECO:0000256" key="1">
    <source>
        <dbReference type="SAM" id="SignalP"/>
    </source>
</evidence>
<sequence>MLPTIALLLVLNFAVAHAGYSKRKDLGTHNWTGTIVPASGNKLEIKDKDVGVRLYTNADDFGPDAGLFHCLFPGDADYNSVQGGDPLSCVALHRSGTTCDDNVVYGFGLTEKKNKDLCCMSDAGLSCGLDAPSKKAEAAKALAEQLKDHNEEIAKCASKLILADTTTPSKSGEDDKDTDSSEV</sequence>
<evidence type="ECO:0000313" key="3">
    <source>
        <dbReference type="Proteomes" id="UP000053660"/>
    </source>
</evidence>
<keyword evidence="1" id="KW-0732">Signal</keyword>
<organism evidence="2 3">
    <name type="scientific">Oesophagostomum dentatum</name>
    <name type="common">Nodular worm</name>
    <dbReference type="NCBI Taxonomy" id="61180"/>
    <lineage>
        <taxon>Eukaryota</taxon>
        <taxon>Metazoa</taxon>
        <taxon>Ecdysozoa</taxon>
        <taxon>Nematoda</taxon>
        <taxon>Chromadorea</taxon>
        <taxon>Rhabditida</taxon>
        <taxon>Rhabditina</taxon>
        <taxon>Rhabditomorpha</taxon>
        <taxon>Strongyloidea</taxon>
        <taxon>Strongylidae</taxon>
        <taxon>Oesophagostomum</taxon>
    </lineage>
</organism>
<feature type="signal peptide" evidence="1">
    <location>
        <begin position="1"/>
        <end position="18"/>
    </location>
</feature>
<dbReference type="OrthoDB" id="10397258at2759"/>
<protein>
    <submittedName>
        <fullName evidence="2">Uncharacterized protein</fullName>
    </submittedName>
</protein>
<accession>A0A0B1RW27</accession>
<feature type="chain" id="PRO_5002061197" evidence="1">
    <location>
        <begin position="19"/>
        <end position="183"/>
    </location>
</feature>
<keyword evidence="3" id="KW-1185">Reference proteome</keyword>
<dbReference type="Proteomes" id="UP000053660">
    <property type="component" value="Unassembled WGS sequence"/>
</dbReference>
<proteinExistence type="predicted"/>